<reference evidence="2" key="1">
    <citation type="journal article" date="2019" name="Int. J. Syst. Evol. Microbiol.">
        <title>The Global Catalogue of Microorganisms (GCM) 10K type strain sequencing project: providing services to taxonomists for standard genome sequencing and annotation.</title>
        <authorList>
            <consortium name="The Broad Institute Genomics Platform"/>
            <consortium name="The Broad Institute Genome Sequencing Center for Infectious Disease"/>
            <person name="Wu L."/>
            <person name="Ma J."/>
        </authorList>
    </citation>
    <scope>NUCLEOTIDE SEQUENCE [LARGE SCALE GENOMIC DNA]</scope>
    <source>
        <strain evidence="2">JCM 3369</strain>
    </source>
</reference>
<dbReference type="PANTHER" id="PTHR37816:SF1">
    <property type="entry name" value="TOXIN"/>
    <property type="match status" value="1"/>
</dbReference>
<dbReference type="InterPro" id="IPR027417">
    <property type="entry name" value="P-loop_NTPase"/>
</dbReference>
<dbReference type="RefSeq" id="WP_244925350.1">
    <property type="nucleotide sequence ID" value="NZ_CP033325.1"/>
</dbReference>
<keyword evidence="2" id="KW-1185">Reference proteome</keyword>
<dbReference type="Gene3D" id="3.40.50.300">
    <property type="entry name" value="P-loop containing nucleotide triphosphate hydrolases"/>
    <property type="match status" value="1"/>
</dbReference>
<name>A0ABV9DCC6_9MICO</name>
<evidence type="ECO:0000313" key="1">
    <source>
        <dbReference type="EMBL" id="MFC4556062.1"/>
    </source>
</evidence>
<dbReference type="InterPro" id="IPR052922">
    <property type="entry name" value="Cytidylate_Kinase-2"/>
</dbReference>
<dbReference type="EMBL" id="JBHSGF010000008">
    <property type="protein sequence ID" value="MFC4556062.1"/>
    <property type="molecule type" value="Genomic_DNA"/>
</dbReference>
<accession>A0ABV9DCC6</accession>
<organism evidence="1 2">
    <name type="scientific">Georgenia faecalis</name>
    <dbReference type="NCBI Taxonomy" id="2483799"/>
    <lineage>
        <taxon>Bacteria</taxon>
        <taxon>Bacillati</taxon>
        <taxon>Actinomycetota</taxon>
        <taxon>Actinomycetes</taxon>
        <taxon>Micrococcales</taxon>
        <taxon>Bogoriellaceae</taxon>
        <taxon>Georgenia</taxon>
    </lineage>
</organism>
<comment type="caution">
    <text evidence="1">The sequence shown here is derived from an EMBL/GenBank/DDBJ whole genome shotgun (WGS) entry which is preliminary data.</text>
</comment>
<evidence type="ECO:0000313" key="2">
    <source>
        <dbReference type="Proteomes" id="UP001595955"/>
    </source>
</evidence>
<sequence length="201" mass="22426">MLLGPRDALPHRPRRIAVAGVSGSGKTTLARRIAVVTGAPHIELDALYHGPGWVPRPSFLDDVERFTREPAWVTERQYAAARAVLLARADLLVWLDLPTAQTMAQVVGRTVRRRWRDEVLWNGNREGPLTDVFRDPDHVVRWAWATRARYRDLPAEVAAERAAAHLPELPVVRLRSHTEGARWLAGALAEAVRAGTDPPAR</sequence>
<protein>
    <submittedName>
        <fullName evidence="1">AAA family ATPase</fullName>
    </submittedName>
</protein>
<dbReference type="SUPFAM" id="SSF52540">
    <property type="entry name" value="P-loop containing nucleoside triphosphate hydrolases"/>
    <property type="match status" value="1"/>
</dbReference>
<dbReference type="PANTHER" id="PTHR37816">
    <property type="entry name" value="YALI0E33011P"/>
    <property type="match status" value="1"/>
</dbReference>
<dbReference type="Proteomes" id="UP001595955">
    <property type="component" value="Unassembled WGS sequence"/>
</dbReference>
<dbReference type="CDD" id="cd02019">
    <property type="entry name" value="NK"/>
    <property type="match status" value="1"/>
</dbReference>
<proteinExistence type="predicted"/>
<gene>
    <name evidence="1" type="ORF">ACFO3F_12450</name>
</gene>